<dbReference type="GO" id="GO:0006567">
    <property type="term" value="P:L-threonine catabolic process"/>
    <property type="evidence" value="ECO:0007669"/>
    <property type="project" value="TreeGrafter"/>
</dbReference>
<dbReference type="InterPro" id="IPR015424">
    <property type="entry name" value="PyrdxlP-dep_Trfase"/>
</dbReference>
<dbReference type="InterPro" id="IPR023603">
    <property type="entry name" value="Low_specificity_L-TA-like"/>
</dbReference>
<dbReference type="PIRSF" id="PIRSF017617">
    <property type="entry name" value="Thr_aldolase"/>
    <property type="match status" value="1"/>
</dbReference>
<comment type="similarity">
    <text evidence="2">Belongs to the threonine aldolase family.</text>
</comment>
<keyword evidence="3" id="KW-0663">Pyridoxal phosphate</keyword>
<reference evidence="7" key="1">
    <citation type="submission" date="2021-01" db="EMBL/GenBank/DDBJ databases">
        <authorList>
            <person name="Corre E."/>
            <person name="Pelletier E."/>
            <person name="Niang G."/>
            <person name="Scheremetjew M."/>
            <person name="Finn R."/>
            <person name="Kale V."/>
            <person name="Holt S."/>
            <person name="Cochrane G."/>
            <person name="Meng A."/>
            <person name="Brown T."/>
            <person name="Cohen L."/>
        </authorList>
    </citation>
    <scope>NUCLEOTIDE SEQUENCE</scope>
    <source>
        <strain evidence="7">CCMP1413</strain>
    </source>
</reference>
<feature type="modified residue" description="N6-(pyridoxal phosphate)lysine" evidence="5">
    <location>
        <position position="215"/>
    </location>
</feature>
<dbReference type="GO" id="GO:0006545">
    <property type="term" value="P:glycine biosynthetic process"/>
    <property type="evidence" value="ECO:0007669"/>
    <property type="project" value="TreeGrafter"/>
</dbReference>
<keyword evidence="4" id="KW-0456">Lyase</keyword>
<proteinExistence type="inferred from homology"/>
<comment type="cofactor">
    <cofactor evidence="1">
        <name>pyridoxal 5'-phosphate</name>
        <dbReference type="ChEBI" id="CHEBI:597326"/>
    </cofactor>
</comment>
<evidence type="ECO:0000256" key="5">
    <source>
        <dbReference type="PIRSR" id="PIRSR017617-1"/>
    </source>
</evidence>
<protein>
    <recommendedName>
        <fullName evidence="6">Aromatic amino acid beta-eliminating lyase/threonine aldolase domain-containing protein</fullName>
    </recommendedName>
</protein>
<evidence type="ECO:0000256" key="3">
    <source>
        <dbReference type="ARBA" id="ARBA00022898"/>
    </source>
</evidence>
<dbReference type="GO" id="GO:0008732">
    <property type="term" value="F:L-allo-threonine aldolase activity"/>
    <property type="evidence" value="ECO:0007669"/>
    <property type="project" value="TreeGrafter"/>
</dbReference>
<evidence type="ECO:0000256" key="2">
    <source>
        <dbReference type="ARBA" id="ARBA00006966"/>
    </source>
</evidence>
<dbReference type="Gene3D" id="3.90.1150.10">
    <property type="entry name" value="Aspartate Aminotransferase, domain 1"/>
    <property type="match status" value="1"/>
</dbReference>
<dbReference type="PANTHER" id="PTHR48097">
    <property type="entry name" value="L-THREONINE ALDOLASE-RELATED"/>
    <property type="match status" value="1"/>
</dbReference>
<dbReference type="NCBIfam" id="NF041359">
    <property type="entry name" value="GntG_guanitoxin"/>
    <property type="match status" value="1"/>
</dbReference>
<dbReference type="PANTHER" id="PTHR48097:SF9">
    <property type="entry name" value="L-THREONINE ALDOLASE"/>
    <property type="match status" value="1"/>
</dbReference>
<dbReference type="InterPro" id="IPR015421">
    <property type="entry name" value="PyrdxlP-dep_Trfase_major"/>
</dbReference>
<accession>A0A7R9Y289</accession>
<dbReference type="AlphaFoldDB" id="A0A7R9Y289"/>
<dbReference type="GO" id="GO:0005829">
    <property type="term" value="C:cytosol"/>
    <property type="evidence" value="ECO:0007669"/>
    <property type="project" value="TreeGrafter"/>
</dbReference>
<dbReference type="FunFam" id="3.40.640.10:FF:000030">
    <property type="entry name" value="Low-specificity L-threonine aldolase"/>
    <property type="match status" value="1"/>
</dbReference>
<dbReference type="Pfam" id="PF01212">
    <property type="entry name" value="Beta_elim_lyase"/>
    <property type="match status" value="1"/>
</dbReference>
<feature type="domain" description="Aromatic amino acid beta-eliminating lyase/threonine aldolase" evidence="6">
    <location>
        <begin position="17"/>
        <end position="302"/>
    </location>
</feature>
<dbReference type="SUPFAM" id="SSF53383">
    <property type="entry name" value="PLP-dependent transferases"/>
    <property type="match status" value="1"/>
</dbReference>
<evidence type="ECO:0000259" key="6">
    <source>
        <dbReference type="Pfam" id="PF01212"/>
    </source>
</evidence>
<evidence type="ECO:0000313" key="7">
    <source>
        <dbReference type="EMBL" id="CAD8241250.1"/>
    </source>
</evidence>
<dbReference type="InterPro" id="IPR001597">
    <property type="entry name" value="ArAA_b-elim_lyase/Thr_aldolase"/>
</dbReference>
<gene>
    <name evidence="7" type="ORF">PCOL08062_LOCUS7014</name>
</gene>
<dbReference type="InterPro" id="IPR015422">
    <property type="entry name" value="PyrdxlP-dep_Trfase_small"/>
</dbReference>
<sequence length="363" mass="38108">MMADASGDPSIAQAVADMRSDTVTKPTRAMREAMLNATVGDDVLGDDPTVMELEAQAAKWLGKEAALFTTSGTQANLCAVMVHCAQRGCEVILGCDSHICIYEGGGIANVAGAHPRQLPNNADGTIDLDAVEAAIRPNDVHFPRTALLCIENTHNRRGGVALPVEYMDAAGALCKRRGLRLHVDGARLPNACVKMGVSAARMVQAADSVSLCLSKGLGAPAGSVLAGSKAFIAEARRARKALGGGLRQVGVLAAPALLALTTMWNRLEEDHARLVGLHAKLATVKALDVPPMPPTATNMLYVGTRALDAKAICQLLESEHGVRVLPVGPHEIRLVCNYMVTDEHVEDLHTKFAAAAEAVASPV</sequence>
<evidence type="ECO:0000256" key="1">
    <source>
        <dbReference type="ARBA" id="ARBA00001933"/>
    </source>
</evidence>
<evidence type="ECO:0000256" key="4">
    <source>
        <dbReference type="ARBA" id="ARBA00023239"/>
    </source>
</evidence>
<dbReference type="Gene3D" id="3.40.640.10">
    <property type="entry name" value="Type I PLP-dependent aspartate aminotransferase-like (Major domain)"/>
    <property type="match status" value="1"/>
</dbReference>
<name>A0A7R9Y289_9VIRI</name>
<organism evidence="7">
    <name type="scientific">Prasinoderma coloniale</name>
    <dbReference type="NCBI Taxonomy" id="156133"/>
    <lineage>
        <taxon>Eukaryota</taxon>
        <taxon>Viridiplantae</taxon>
        <taxon>Prasinodermophyta</taxon>
        <taxon>Prasinodermophyceae</taxon>
        <taxon>Prasinodermales</taxon>
        <taxon>Prasinodermaceae</taxon>
        <taxon>Prasinoderma</taxon>
    </lineage>
</organism>
<dbReference type="EMBL" id="HBDZ01009167">
    <property type="protein sequence ID" value="CAD8241250.1"/>
    <property type="molecule type" value="Transcribed_RNA"/>
</dbReference>